<name>A0ABR0KQC7_9EURO</name>
<proteinExistence type="predicted"/>
<accession>A0ABR0KQC7</accession>
<evidence type="ECO:0000313" key="2">
    <source>
        <dbReference type="EMBL" id="KAK5102363.1"/>
    </source>
</evidence>
<evidence type="ECO:0000256" key="1">
    <source>
        <dbReference type="SAM" id="SignalP"/>
    </source>
</evidence>
<protein>
    <submittedName>
        <fullName evidence="2">Uncharacterized protein</fullName>
    </submittedName>
</protein>
<sequence length="168" mass="17931">MQYLHVLLVAVLSTLRLVSAQGVGNAAAQAACAGFAPNAMKCLTDVSYVFCPSTGNAAVEQFVAAGSRCAQGIPGIKVDSIEPQPATTTRTFAQFGADSKPRASSTSSTPESCPTVHLADPKCMIFDRCKYPGKLPNVPTYACDSNYCKRKDLPKVEVDNCYYCMQQC</sequence>
<reference evidence="2 3" key="1">
    <citation type="submission" date="2023-08" db="EMBL/GenBank/DDBJ databases">
        <title>Black Yeasts Isolated from many extreme environments.</title>
        <authorList>
            <person name="Coleine C."/>
            <person name="Stajich J.E."/>
            <person name="Selbmann L."/>
        </authorList>
    </citation>
    <scope>NUCLEOTIDE SEQUENCE [LARGE SCALE GENOMIC DNA]</scope>
    <source>
        <strain evidence="2 3">CCFEE 5885</strain>
    </source>
</reference>
<keyword evidence="1" id="KW-0732">Signal</keyword>
<comment type="caution">
    <text evidence="2">The sequence shown here is derived from an EMBL/GenBank/DDBJ whole genome shotgun (WGS) entry which is preliminary data.</text>
</comment>
<evidence type="ECO:0000313" key="3">
    <source>
        <dbReference type="Proteomes" id="UP001345013"/>
    </source>
</evidence>
<dbReference type="Proteomes" id="UP001345013">
    <property type="component" value="Unassembled WGS sequence"/>
</dbReference>
<dbReference type="EMBL" id="JAVRRG010000002">
    <property type="protein sequence ID" value="KAK5102363.1"/>
    <property type="molecule type" value="Genomic_DNA"/>
</dbReference>
<feature type="chain" id="PRO_5045437316" evidence="1">
    <location>
        <begin position="21"/>
        <end position="168"/>
    </location>
</feature>
<gene>
    <name evidence="2" type="ORF">LTR24_000273</name>
</gene>
<keyword evidence="3" id="KW-1185">Reference proteome</keyword>
<organism evidence="2 3">
    <name type="scientific">Lithohypha guttulata</name>
    <dbReference type="NCBI Taxonomy" id="1690604"/>
    <lineage>
        <taxon>Eukaryota</taxon>
        <taxon>Fungi</taxon>
        <taxon>Dikarya</taxon>
        <taxon>Ascomycota</taxon>
        <taxon>Pezizomycotina</taxon>
        <taxon>Eurotiomycetes</taxon>
        <taxon>Chaetothyriomycetidae</taxon>
        <taxon>Chaetothyriales</taxon>
        <taxon>Trichomeriaceae</taxon>
        <taxon>Lithohypha</taxon>
    </lineage>
</organism>
<feature type="signal peptide" evidence="1">
    <location>
        <begin position="1"/>
        <end position="20"/>
    </location>
</feature>